<dbReference type="Proteomes" id="UP000006727">
    <property type="component" value="Chromosome 17"/>
</dbReference>
<gene>
    <name evidence="3" type="primary">LOC112294235</name>
    <name evidence="2" type="ORF">PHYPA_022395</name>
</gene>
<dbReference type="OMA" id="QWWPCLI"/>
<keyword evidence="1" id="KW-0472">Membrane</keyword>
<dbReference type="Gramene" id="Pp3c17_20690V3.3">
    <property type="protein sequence ID" value="Pp3c17_20690V3.3"/>
    <property type="gene ID" value="Pp3c17_20690"/>
</dbReference>
<dbReference type="Gramene" id="Pp3c17_20690V3.2">
    <property type="protein sequence ID" value="Pp3c17_20690V3.2"/>
    <property type="gene ID" value="Pp3c17_20690"/>
</dbReference>
<organism evidence="2">
    <name type="scientific">Physcomitrium patens</name>
    <name type="common">Spreading-leaved earth moss</name>
    <name type="synonym">Physcomitrella patens</name>
    <dbReference type="NCBI Taxonomy" id="3218"/>
    <lineage>
        <taxon>Eukaryota</taxon>
        <taxon>Viridiplantae</taxon>
        <taxon>Streptophyta</taxon>
        <taxon>Embryophyta</taxon>
        <taxon>Bryophyta</taxon>
        <taxon>Bryophytina</taxon>
        <taxon>Bryopsida</taxon>
        <taxon>Funariidae</taxon>
        <taxon>Funariales</taxon>
        <taxon>Funariaceae</taxon>
        <taxon>Physcomitrium</taxon>
    </lineage>
</organism>
<keyword evidence="1" id="KW-1133">Transmembrane helix</keyword>
<dbReference type="GeneID" id="112294235"/>
<dbReference type="OrthoDB" id="1900908at2759"/>
<evidence type="ECO:0000313" key="4">
    <source>
        <dbReference type="Proteomes" id="UP000006727"/>
    </source>
</evidence>
<dbReference type="PANTHER" id="PTHR36362:SF1">
    <property type="entry name" value="DNA-DIRECTED RNA POLYMERASE SUBUNIT BETA"/>
    <property type="match status" value="1"/>
</dbReference>
<reference evidence="2 4" key="1">
    <citation type="journal article" date="2008" name="Science">
        <title>The Physcomitrella genome reveals evolutionary insights into the conquest of land by plants.</title>
        <authorList>
            <person name="Rensing S."/>
            <person name="Lang D."/>
            <person name="Zimmer A."/>
            <person name="Terry A."/>
            <person name="Salamov A."/>
            <person name="Shapiro H."/>
            <person name="Nishiyama T."/>
            <person name="Perroud P.-F."/>
            <person name="Lindquist E."/>
            <person name="Kamisugi Y."/>
            <person name="Tanahashi T."/>
            <person name="Sakakibara K."/>
            <person name="Fujita T."/>
            <person name="Oishi K."/>
            <person name="Shin-I T."/>
            <person name="Kuroki Y."/>
            <person name="Toyoda A."/>
            <person name="Suzuki Y."/>
            <person name="Hashimoto A."/>
            <person name="Yamaguchi K."/>
            <person name="Sugano A."/>
            <person name="Kohara Y."/>
            <person name="Fujiyama A."/>
            <person name="Anterola A."/>
            <person name="Aoki S."/>
            <person name="Ashton N."/>
            <person name="Barbazuk W.B."/>
            <person name="Barker E."/>
            <person name="Bennetzen J."/>
            <person name="Bezanilla M."/>
            <person name="Blankenship R."/>
            <person name="Cho S.H."/>
            <person name="Dutcher S."/>
            <person name="Estelle M."/>
            <person name="Fawcett J.A."/>
            <person name="Gundlach H."/>
            <person name="Hanada K."/>
            <person name="Heyl A."/>
            <person name="Hicks K.A."/>
            <person name="Hugh J."/>
            <person name="Lohr M."/>
            <person name="Mayer K."/>
            <person name="Melkozernov A."/>
            <person name="Murata T."/>
            <person name="Nelson D."/>
            <person name="Pils B."/>
            <person name="Prigge M."/>
            <person name="Reiss B."/>
            <person name="Renner T."/>
            <person name="Rombauts S."/>
            <person name="Rushton P."/>
            <person name="Sanderfoot A."/>
            <person name="Schween G."/>
            <person name="Shiu S.-H."/>
            <person name="Stueber K."/>
            <person name="Theodoulou F.L."/>
            <person name="Tu H."/>
            <person name="Van de Peer Y."/>
            <person name="Verrier P.J."/>
            <person name="Waters E."/>
            <person name="Wood A."/>
            <person name="Yang L."/>
            <person name="Cove D."/>
            <person name="Cuming A."/>
            <person name="Hasebe M."/>
            <person name="Lucas S."/>
            <person name="Mishler D.B."/>
            <person name="Reski R."/>
            <person name="Grigoriev I."/>
            <person name="Quatrano R.S."/>
            <person name="Boore J.L."/>
        </authorList>
    </citation>
    <scope>NUCLEOTIDE SEQUENCE [LARGE SCALE GENOMIC DNA]</scope>
    <source>
        <strain evidence="3 4">cv. Gransden 2004</strain>
    </source>
</reference>
<proteinExistence type="predicted"/>
<dbReference type="RefSeq" id="XP_024400273.1">
    <property type="nucleotide sequence ID" value="XM_024544505.2"/>
</dbReference>
<evidence type="ECO:0000313" key="3">
    <source>
        <dbReference type="EnsemblPlants" id="Pp3c17_20690V3.1"/>
    </source>
</evidence>
<dbReference type="Gramene" id="Pp3c17_20690V3.4">
    <property type="protein sequence ID" value="Pp3c17_20690V3.4"/>
    <property type="gene ID" value="Pp3c17_20690"/>
</dbReference>
<dbReference type="EnsemblPlants" id="Pp3c17_20690V3.2">
    <property type="protein sequence ID" value="Pp3c17_20690V3.2"/>
    <property type="gene ID" value="Pp3c17_20690"/>
</dbReference>
<sequence length="420" mass="48029">MERGKEASYSQSCRHRLASRFPSAKVSTSVMVVVLLSLLTFKWTEFMSVASYAYNSATFNSVKQVGDEDEFAFGILGVPWCRTRTKNMVNWTRAELLQELFVFVEIYKTRPIVNNSNGMGFDHSFGLWFIARKLQPVLAIESGVFKGHSTWVLRQALPNVPIVAISPKHPGHYARKGSAYVDPNCQYFTGRKFTDFEDIHWSSVLTEHNVTDASAVLIFFDDHQNQLRRIEAVRKFGFQHLVFEDNYDTGTGDHYSMRQICDQYHVPGGGHDCSDGEHEALVRMRRQGRWEKAINISELCGDDGDWWGVQGYARDNFGHKHRKIPHSQHFENGRYVEEILDAYWEVPPAASPLLTDQTRYDPARTVSPILLSGDQALFQELGLEDVPRNAFNAYTQMAYVKLLIPTDPEEDLLYQQVPSD</sequence>
<keyword evidence="1" id="KW-0812">Transmembrane</keyword>
<protein>
    <submittedName>
        <fullName evidence="2 3">Uncharacterized protein</fullName>
    </submittedName>
</protein>
<dbReference type="EnsemblPlants" id="Pp3c17_20690V3.3">
    <property type="protein sequence ID" value="Pp3c17_20690V3.3"/>
    <property type="gene ID" value="Pp3c17_20690"/>
</dbReference>
<name>A0A2K1J4U0_PHYPA</name>
<accession>A0A2K1J4U0</accession>
<dbReference type="PANTHER" id="PTHR36362">
    <property type="entry name" value="DNA-DIRECTED RNA POLYMERASE SUBUNIT BETA"/>
    <property type="match status" value="1"/>
</dbReference>
<evidence type="ECO:0000256" key="1">
    <source>
        <dbReference type="SAM" id="Phobius"/>
    </source>
</evidence>
<keyword evidence="4" id="KW-1185">Reference proteome</keyword>
<dbReference type="KEGG" id="ppp:112294235"/>
<dbReference type="AlphaFoldDB" id="A0A2K1J4U0"/>
<dbReference type="FunCoup" id="A0A2K1J4U0">
    <property type="interactions" value="2530"/>
</dbReference>
<feature type="transmembrane region" description="Helical" evidence="1">
    <location>
        <begin position="21"/>
        <end position="41"/>
    </location>
</feature>
<dbReference type="PaxDb" id="3218-PP1S65_301V6.1"/>
<dbReference type="EnsemblPlants" id="Pp3c17_20690V3.4">
    <property type="protein sequence ID" value="Pp3c17_20690V3.4"/>
    <property type="gene ID" value="Pp3c17_20690"/>
</dbReference>
<dbReference type="EnsemblPlants" id="Pp3c17_20690V3.1">
    <property type="protein sequence ID" value="Pp3c17_20690V3.1"/>
    <property type="gene ID" value="Pp3c17_20690"/>
</dbReference>
<dbReference type="Gramene" id="Pp3c17_20690V3.1">
    <property type="protein sequence ID" value="Pp3c17_20690V3.1"/>
    <property type="gene ID" value="Pp3c17_20690"/>
</dbReference>
<dbReference type="EMBL" id="ABEU02000017">
    <property type="protein sequence ID" value="PNR36544.1"/>
    <property type="molecule type" value="Genomic_DNA"/>
</dbReference>
<evidence type="ECO:0000313" key="2">
    <source>
        <dbReference type="EMBL" id="PNR36544.1"/>
    </source>
</evidence>
<reference evidence="2 4" key="2">
    <citation type="journal article" date="2018" name="Plant J.">
        <title>The Physcomitrella patens chromosome-scale assembly reveals moss genome structure and evolution.</title>
        <authorList>
            <person name="Lang D."/>
            <person name="Ullrich K.K."/>
            <person name="Murat F."/>
            <person name="Fuchs J."/>
            <person name="Jenkins J."/>
            <person name="Haas F.B."/>
            <person name="Piednoel M."/>
            <person name="Gundlach H."/>
            <person name="Van Bel M."/>
            <person name="Meyberg R."/>
            <person name="Vives C."/>
            <person name="Morata J."/>
            <person name="Symeonidi A."/>
            <person name="Hiss M."/>
            <person name="Muchero W."/>
            <person name="Kamisugi Y."/>
            <person name="Saleh O."/>
            <person name="Blanc G."/>
            <person name="Decker E.L."/>
            <person name="van Gessel N."/>
            <person name="Grimwood J."/>
            <person name="Hayes R.D."/>
            <person name="Graham S.W."/>
            <person name="Gunter L.E."/>
            <person name="McDaniel S.F."/>
            <person name="Hoernstein S.N.W."/>
            <person name="Larsson A."/>
            <person name="Li F.W."/>
            <person name="Perroud P.F."/>
            <person name="Phillips J."/>
            <person name="Ranjan P."/>
            <person name="Rokshar D.S."/>
            <person name="Rothfels C.J."/>
            <person name="Schneider L."/>
            <person name="Shu S."/>
            <person name="Stevenson D.W."/>
            <person name="Thummler F."/>
            <person name="Tillich M."/>
            <person name="Villarreal Aguilar J.C."/>
            <person name="Widiez T."/>
            <person name="Wong G.K."/>
            <person name="Wymore A."/>
            <person name="Zhang Y."/>
            <person name="Zimmer A.D."/>
            <person name="Quatrano R.S."/>
            <person name="Mayer K.F.X."/>
            <person name="Goodstein D."/>
            <person name="Casacuberta J.M."/>
            <person name="Vandepoele K."/>
            <person name="Reski R."/>
            <person name="Cuming A.C."/>
            <person name="Tuskan G.A."/>
            <person name="Maumus F."/>
            <person name="Salse J."/>
            <person name="Schmutz J."/>
            <person name="Rensing S.A."/>
        </authorList>
    </citation>
    <scope>NUCLEOTIDE SEQUENCE [LARGE SCALE GENOMIC DNA]</scope>
    <source>
        <strain evidence="3 4">cv. Gransden 2004</strain>
    </source>
</reference>
<reference evidence="3" key="3">
    <citation type="submission" date="2020-12" db="UniProtKB">
        <authorList>
            <consortium name="EnsemblPlants"/>
        </authorList>
    </citation>
    <scope>IDENTIFICATION</scope>
</reference>